<dbReference type="Proteomes" id="UP001154114">
    <property type="component" value="Chromosome 21"/>
</dbReference>
<dbReference type="AlphaFoldDB" id="A0A9P0FSJ6"/>
<dbReference type="InterPro" id="IPR011050">
    <property type="entry name" value="Pectin_lyase_fold/virulence"/>
</dbReference>
<reference evidence="6" key="1">
    <citation type="submission" date="2021-12" db="EMBL/GenBank/DDBJ databases">
        <authorList>
            <person name="King R."/>
        </authorList>
    </citation>
    <scope>NUCLEOTIDE SEQUENCE</scope>
</reference>
<dbReference type="GO" id="GO:0005819">
    <property type="term" value="C:spindle"/>
    <property type="evidence" value="ECO:0007669"/>
    <property type="project" value="UniProtKB-SubCell"/>
</dbReference>
<organism evidence="6 7">
    <name type="scientific">Chrysodeixis includens</name>
    <name type="common">Soybean looper</name>
    <name type="synonym">Pseudoplusia includens</name>
    <dbReference type="NCBI Taxonomy" id="689277"/>
    <lineage>
        <taxon>Eukaryota</taxon>
        <taxon>Metazoa</taxon>
        <taxon>Ecdysozoa</taxon>
        <taxon>Arthropoda</taxon>
        <taxon>Hexapoda</taxon>
        <taxon>Insecta</taxon>
        <taxon>Pterygota</taxon>
        <taxon>Neoptera</taxon>
        <taxon>Endopterygota</taxon>
        <taxon>Lepidoptera</taxon>
        <taxon>Glossata</taxon>
        <taxon>Ditrysia</taxon>
        <taxon>Noctuoidea</taxon>
        <taxon>Noctuidae</taxon>
        <taxon>Plusiinae</taxon>
        <taxon>Chrysodeixis</taxon>
    </lineage>
</organism>
<dbReference type="PANTHER" id="PTHR14695">
    <property type="entry name" value="SHC SH2-DOMAIN BINDING PROTEIN 1-RELATED"/>
    <property type="match status" value="1"/>
</dbReference>
<dbReference type="Pfam" id="PF13229">
    <property type="entry name" value="Beta_helix"/>
    <property type="match status" value="1"/>
</dbReference>
<evidence type="ECO:0000259" key="4">
    <source>
        <dbReference type="Pfam" id="PF13229"/>
    </source>
</evidence>
<dbReference type="InterPro" id="IPR012334">
    <property type="entry name" value="Pectin_lyas_fold"/>
</dbReference>
<sequence>MPSVFTFSRSDNEILQELLRVFSSGRGTAREQWSMQAELLVEPVGWDALWKLSKDFCKKFEVRFPCIAYVTVISVDFENLSACVDILSVQHESVSLPENIVDVPLIELWPTTKQREQCINAATTAEFIDLLRFYYNDIWMPWDDADDKLLLPNTIEERMQLWSDMHNGTIPSCVARSITLLRNSAIDAHEKLRQLDSSLCEGDLANDDDSLLPPNYISLCAEMNARLDGLMSKWTLYENSLIREQYLAKERAKWQKSKSKRNVVALWQGGSVFEFDELSKFLVSHLTSEYTLSVMTSAEDALALEPEELVVCSSTYSIPEVPLSNINITSFKGATLQALDMRSCLLMLSEECCLRELSLHCALVNTVLVMRAGTLRLTRCSIKDQSSSSQSDFAQGIVAMSGAKILIEDCTFDNFYSGIVVHKGAQVVLKNCTIKNCGVGIQMYSGSQVELSDTVVAECSEQCIRCEVDSEVDSEVDKKTSTLGMEGLIVNSNCKIGSGKLQNEVLIVQQDSNL</sequence>
<dbReference type="Pfam" id="PF23762">
    <property type="entry name" value="SHCBP_N"/>
    <property type="match status" value="1"/>
</dbReference>
<evidence type="ECO:0000313" key="6">
    <source>
        <dbReference type="EMBL" id="CAH0595167.1"/>
    </source>
</evidence>
<keyword evidence="2" id="KW-0963">Cytoplasm</keyword>
<keyword evidence="3" id="KW-0206">Cytoskeleton</keyword>
<evidence type="ECO:0000313" key="7">
    <source>
        <dbReference type="Proteomes" id="UP001154114"/>
    </source>
</evidence>
<protein>
    <recommendedName>
        <fullName evidence="8">Right handed beta helix domain-containing protein</fullName>
    </recommendedName>
</protein>
<dbReference type="Gene3D" id="2.160.20.10">
    <property type="entry name" value="Single-stranded right-handed beta-helix, Pectin lyase-like"/>
    <property type="match status" value="1"/>
</dbReference>
<dbReference type="OrthoDB" id="5978115at2759"/>
<dbReference type="SUPFAM" id="SSF51126">
    <property type="entry name" value="Pectin lyase-like"/>
    <property type="match status" value="1"/>
</dbReference>
<evidence type="ECO:0000256" key="1">
    <source>
        <dbReference type="ARBA" id="ARBA00004186"/>
    </source>
</evidence>
<name>A0A9P0FSJ6_CHRIL</name>
<dbReference type="InterPro" id="IPR006626">
    <property type="entry name" value="PbH1"/>
</dbReference>
<evidence type="ECO:0000256" key="3">
    <source>
        <dbReference type="ARBA" id="ARBA00023212"/>
    </source>
</evidence>
<dbReference type="InterPro" id="IPR057508">
    <property type="entry name" value="SHCBP-like_N"/>
</dbReference>
<evidence type="ECO:0000256" key="2">
    <source>
        <dbReference type="ARBA" id="ARBA00022490"/>
    </source>
</evidence>
<dbReference type="InterPro" id="IPR039448">
    <property type="entry name" value="Beta_helix"/>
</dbReference>
<evidence type="ECO:0008006" key="8">
    <source>
        <dbReference type="Google" id="ProtNLM"/>
    </source>
</evidence>
<proteinExistence type="predicted"/>
<dbReference type="PANTHER" id="PTHR14695:SF4">
    <property type="entry name" value="PROTEIN NESSUN DORMA"/>
    <property type="match status" value="1"/>
</dbReference>
<evidence type="ECO:0000259" key="5">
    <source>
        <dbReference type="Pfam" id="PF23762"/>
    </source>
</evidence>
<dbReference type="EMBL" id="LR824024">
    <property type="protein sequence ID" value="CAH0595167.1"/>
    <property type="molecule type" value="Genomic_DNA"/>
</dbReference>
<gene>
    <name evidence="6" type="ORF">CINC_LOCUS6584</name>
</gene>
<keyword evidence="7" id="KW-1185">Reference proteome</keyword>
<comment type="subcellular location">
    <subcellularLocation>
        <location evidence="1">Cytoplasm</location>
        <location evidence="1">Cytoskeleton</location>
        <location evidence="1">Spindle</location>
    </subcellularLocation>
</comment>
<feature type="domain" description="Right handed beta helix" evidence="4">
    <location>
        <begin position="375"/>
        <end position="471"/>
    </location>
</feature>
<dbReference type="GO" id="GO:0007283">
    <property type="term" value="P:spermatogenesis"/>
    <property type="evidence" value="ECO:0007669"/>
    <property type="project" value="TreeGrafter"/>
</dbReference>
<dbReference type="SMART" id="SM00710">
    <property type="entry name" value="PbH1"/>
    <property type="match status" value="3"/>
</dbReference>
<accession>A0A9P0FSJ6</accession>
<dbReference type="GO" id="GO:0007112">
    <property type="term" value="P:male meiosis cytokinesis"/>
    <property type="evidence" value="ECO:0007669"/>
    <property type="project" value="TreeGrafter"/>
</dbReference>
<feature type="domain" description="SHC SH2" evidence="5">
    <location>
        <begin position="28"/>
        <end position="243"/>
    </location>
</feature>
<dbReference type="InterPro" id="IPR045140">
    <property type="entry name" value="SHCBP1-like"/>
</dbReference>